<keyword evidence="3" id="KW-0276">Fatty acid metabolism</keyword>
<keyword evidence="4" id="KW-0443">Lipid metabolism</keyword>
<protein>
    <submittedName>
        <fullName evidence="8">Fatty-acid--CoA ligase</fullName>
    </submittedName>
</protein>
<keyword evidence="5" id="KW-1133">Transmembrane helix</keyword>
<keyword evidence="5" id="KW-0472">Membrane</keyword>
<dbReference type="PANTHER" id="PTHR43859">
    <property type="entry name" value="ACYL-ACTIVATING ENZYME"/>
    <property type="match status" value="1"/>
</dbReference>
<dbReference type="InterPro" id="IPR042099">
    <property type="entry name" value="ANL_N_sf"/>
</dbReference>
<feature type="transmembrane region" description="Helical" evidence="5">
    <location>
        <begin position="221"/>
        <end position="247"/>
    </location>
</feature>
<keyword evidence="2 8" id="KW-0436">Ligase</keyword>
<evidence type="ECO:0000256" key="2">
    <source>
        <dbReference type="ARBA" id="ARBA00022598"/>
    </source>
</evidence>
<dbReference type="Pfam" id="PF13193">
    <property type="entry name" value="AMP-binding_C"/>
    <property type="match status" value="1"/>
</dbReference>
<dbReference type="NCBIfam" id="NF004837">
    <property type="entry name" value="PRK06187.1"/>
    <property type="match status" value="1"/>
</dbReference>
<dbReference type="PANTHER" id="PTHR43859:SF4">
    <property type="entry name" value="BUTANOATE--COA LIGASE AAE1-RELATED"/>
    <property type="match status" value="1"/>
</dbReference>
<dbReference type="Pfam" id="PF00501">
    <property type="entry name" value="AMP-binding"/>
    <property type="match status" value="1"/>
</dbReference>
<reference evidence="8 9" key="1">
    <citation type="submission" date="2019-02" db="EMBL/GenBank/DDBJ databases">
        <title>Prokaryotic population dynamics and viral predation in marine succession experiment using metagenomics: the confinement effect.</title>
        <authorList>
            <person name="Haro-Moreno J.M."/>
            <person name="Rodriguez-Valera F."/>
            <person name="Lopez-Perez M."/>
        </authorList>
    </citation>
    <scope>NUCLEOTIDE SEQUENCE [LARGE SCALE GENOMIC DNA]</scope>
    <source>
        <strain evidence="8">MED-G167</strain>
    </source>
</reference>
<evidence type="ECO:0000259" key="7">
    <source>
        <dbReference type="Pfam" id="PF13193"/>
    </source>
</evidence>
<dbReference type="EMBL" id="SHBM01000012">
    <property type="protein sequence ID" value="RZO18264.1"/>
    <property type="molecule type" value="Genomic_DNA"/>
</dbReference>
<dbReference type="InterPro" id="IPR045851">
    <property type="entry name" value="AMP-bd_C_sf"/>
</dbReference>
<dbReference type="InterPro" id="IPR020845">
    <property type="entry name" value="AMP-binding_CS"/>
</dbReference>
<dbReference type="Proteomes" id="UP000318359">
    <property type="component" value="Unassembled WGS sequence"/>
</dbReference>
<keyword evidence="5" id="KW-0812">Transmembrane</keyword>
<dbReference type="GO" id="GO:0016874">
    <property type="term" value="F:ligase activity"/>
    <property type="evidence" value="ECO:0007669"/>
    <property type="project" value="UniProtKB-KW"/>
</dbReference>
<proteinExistence type="inferred from homology"/>
<comment type="similarity">
    <text evidence="1">Belongs to the ATP-dependent AMP-binding enzyme family.</text>
</comment>
<feature type="domain" description="AMP-binding enzyme C-terminal" evidence="7">
    <location>
        <begin position="447"/>
        <end position="521"/>
    </location>
</feature>
<evidence type="ECO:0000313" key="9">
    <source>
        <dbReference type="Proteomes" id="UP000318359"/>
    </source>
</evidence>
<evidence type="ECO:0000256" key="1">
    <source>
        <dbReference type="ARBA" id="ARBA00006432"/>
    </source>
</evidence>
<dbReference type="CDD" id="cd12119">
    <property type="entry name" value="ttLC_FACS_AlkK_like"/>
    <property type="match status" value="1"/>
</dbReference>
<dbReference type="FunFam" id="3.30.300.30:FF:000008">
    <property type="entry name" value="2,3-dihydroxybenzoate-AMP ligase"/>
    <property type="match status" value="1"/>
</dbReference>
<dbReference type="SUPFAM" id="SSF56801">
    <property type="entry name" value="Acetyl-CoA synthetase-like"/>
    <property type="match status" value="1"/>
</dbReference>
<evidence type="ECO:0000256" key="5">
    <source>
        <dbReference type="SAM" id="Phobius"/>
    </source>
</evidence>
<dbReference type="PROSITE" id="PS00455">
    <property type="entry name" value="AMP_BINDING"/>
    <property type="match status" value="1"/>
</dbReference>
<sequence>MIGDMQKWTPNVASIIEHAKQFHPTKEVVSRMVSGDIHKTNYEEVCIRARKLASALEKDGYKPGDVIATLALNTYRHLEMYYGISGMGAINHTLNFRLHPEQAVYIINHAEDKIIFCEVPFIPILEGLKDKLVTVEKYIILCDESEMPETGLKNVISYEEYLKDGDEDYSWADVGDDAACALCYTSGTTGNPKGVLYSHKSNILHAQAALTAMSIKPDDSILMVVPLFHVLAWGIPYFGPMFGLKLVMPGMQMEGEPLYDLIDKEDISLAFGVPTIWMGLLAYCRENNKILSSVKNTIIGGSALSLSTLQEFDEVHDVNVIHAWGMTEMSPLGTTNIPTPEMEHMSKEEKYAIQLKQGRPIYGVELKVVDDSGADLPNDGESQGHLMVRGPWILQKYFKAEKDAVDKDGWFDTGDISVLDEDGYMTIKDRAKDVIKSGGEWISSIDLENAAFGHPEVAEACVVGIPHPKWDERPLLFIVTNDGEPIEKESILDFLSSKVAKWWLPDDIIFLKELPHGATGKLQKFELRDEYNNHYMEK</sequence>
<dbReference type="InterPro" id="IPR025110">
    <property type="entry name" value="AMP-bd_C"/>
</dbReference>
<organism evidence="8 9">
    <name type="scientific">SAR86 cluster bacterium</name>
    <dbReference type="NCBI Taxonomy" id="2030880"/>
    <lineage>
        <taxon>Bacteria</taxon>
        <taxon>Pseudomonadati</taxon>
        <taxon>Pseudomonadota</taxon>
        <taxon>Gammaproteobacteria</taxon>
        <taxon>SAR86 cluster</taxon>
    </lineage>
</organism>
<dbReference type="Gene3D" id="3.30.300.30">
    <property type="match status" value="1"/>
</dbReference>
<gene>
    <name evidence="8" type="ORF">EVB00_01325</name>
</gene>
<dbReference type="GO" id="GO:0006631">
    <property type="term" value="P:fatty acid metabolic process"/>
    <property type="evidence" value="ECO:0007669"/>
    <property type="project" value="UniProtKB-KW"/>
</dbReference>
<evidence type="ECO:0000313" key="8">
    <source>
        <dbReference type="EMBL" id="RZO18264.1"/>
    </source>
</evidence>
<comment type="caution">
    <text evidence="8">The sequence shown here is derived from an EMBL/GenBank/DDBJ whole genome shotgun (WGS) entry which is preliminary data.</text>
</comment>
<evidence type="ECO:0000259" key="6">
    <source>
        <dbReference type="Pfam" id="PF00501"/>
    </source>
</evidence>
<dbReference type="InterPro" id="IPR000873">
    <property type="entry name" value="AMP-dep_synth/lig_dom"/>
</dbReference>
<dbReference type="AlphaFoldDB" id="A0A520MAK1"/>
<name>A0A520MAK1_9GAMM</name>
<accession>A0A520MAK1</accession>
<evidence type="ECO:0000256" key="4">
    <source>
        <dbReference type="ARBA" id="ARBA00023098"/>
    </source>
</evidence>
<feature type="domain" description="AMP-dependent synthetase/ligase" evidence="6">
    <location>
        <begin position="19"/>
        <end position="398"/>
    </location>
</feature>
<evidence type="ECO:0000256" key="3">
    <source>
        <dbReference type="ARBA" id="ARBA00022832"/>
    </source>
</evidence>
<dbReference type="Gene3D" id="3.40.50.12780">
    <property type="entry name" value="N-terminal domain of ligase-like"/>
    <property type="match status" value="1"/>
</dbReference>